<sequence length="509" mass="56762">MNQIISIKMTIYICNKGDEIMFKKSKSPCNEALCIMDYVDKKLNGQDVQYPKVDYHIHVTMLNYFEKLLANEKQMSDVAKRMLGITASLSSFDINMSHIAYRLLDFTREMSTVSESNLAIVQQTTASMNQVNETIGSTSDTLEQLSSSSEVLVERNNASLSQVREINTLKDDVMNDARIMRDQIEQLVETAERVNEIVNAVKSIADQTNLLALNASIEAARAGENGRGFAVVAQEIRKLADDTKKSLEGMNTFMSNIHQAAGEGKKSMERTMNSTEEMSQKLDVVTDTIEENVNMLKTTIEDIKLINKSTESIKIAAGEINEAMESSTMDAEKLSAMTQIISADANQSADYAKQISQIDDEMSDMVKDMMNALQGSKNAITNQELIQNLKNAKDAHVAWVKNLKRIVDEMRVYPIQINGTKCAFGHFYHSLNVTHPSIEADWKAIDEIHDKLHELGGNAIEAVNAKNSSQAQQDYLEAQELSKNVIMYLDKIIAEAETQTQKGVSLLGK</sequence>
<feature type="domain" description="Methyl-accepting transducer" evidence="3">
    <location>
        <begin position="107"/>
        <end position="328"/>
    </location>
</feature>
<evidence type="ECO:0000256" key="1">
    <source>
        <dbReference type="ARBA" id="ARBA00023224"/>
    </source>
</evidence>
<keyword evidence="1 2" id="KW-0807">Transducer</keyword>
<name>A0A0P8WA34_9CLOT</name>
<protein>
    <submittedName>
        <fullName evidence="4">Methyl-accepting chemotaxis protein 1</fullName>
    </submittedName>
</protein>
<gene>
    <name evidence="4" type="primary">mcp1_2</name>
    <name evidence="4" type="ORF">OXPF_19160</name>
</gene>
<organism evidence="4 5">
    <name type="scientific">Oxobacter pfennigii</name>
    <dbReference type="NCBI Taxonomy" id="36849"/>
    <lineage>
        <taxon>Bacteria</taxon>
        <taxon>Bacillati</taxon>
        <taxon>Bacillota</taxon>
        <taxon>Clostridia</taxon>
        <taxon>Eubacteriales</taxon>
        <taxon>Clostridiaceae</taxon>
        <taxon>Oxobacter</taxon>
    </lineage>
</organism>
<proteinExistence type="predicted"/>
<keyword evidence="5" id="KW-1185">Reference proteome</keyword>
<dbReference type="PANTHER" id="PTHR32089">
    <property type="entry name" value="METHYL-ACCEPTING CHEMOTAXIS PROTEIN MCPB"/>
    <property type="match status" value="1"/>
</dbReference>
<dbReference type="AlphaFoldDB" id="A0A0P8WA34"/>
<dbReference type="Pfam" id="PF00015">
    <property type="entry name" value="MCPsignal"/>
    <property type="match status" value="1"/>
</dbReference>
<dbReference type="EMBL" id="LKET01000029">
    <property type="protein sequence ID" value="KPU44830.1"/>
    <property type="molecule type" value="Genomic_DNA"/>
</dbReference>
<evidence type="ECO:0000259" key="3">
    <source>
        <dbReference type="PROSITE" id="PS50111"/>
    </source>
</evidence>
<evidence type="ECO:0000313" key="5">
    <source>
        <dbReference type="Proteomes" id="UP000050326"/>
    </source>
</evidence>
<dbReference type="InterPro" id="IPR025991">
    <property type="entry name" value="Chemoreceptor_zinc-bind_dom"/>
</dbReference>
<dbReference type="InterPro" id="IPR004089">
    <property type="entry name" value="MCPsignal_dom"/>
</dbReference>
<dbReference type="GO" id="GO:0007165">
    <property type="term" value="P:signal transduction"/>
    <property type="evidence" value="ECO:0007669"/>
    <property type="project" value="UniProtKB-KW"/>
</dbReference>
<evidence type="ECO:0000256" key="2">
    <source>
        <dbReference type="PROSITE-ProRule" id="PRU00284"/>
    </source>
</evidence>
<reference evidence="4 5" key="1">
    <citation type="submission" date="2015-09" db="EMBL/GenBank/DDBJ databases">
        <title>Genome sequence of Oxobacter pfennigii DSM 3222.</title>
        <authorList>
            <person name="Poehlein A."/>
            <person name="Bengelsdorf F.R."/>
            <person name="Schiel-Bengelsdorf B."/>
            <person name="Duerre P."/>
            <person name="Daniel R."/>
        </authorList>
    </citation>
    <scope>NUCLEOTIDE SEQUENCE [LARGE SCALE GENOMIC DNA]</scope>
    <source>
        <strain evidence="4 5">DSM 3222</strain>
    </source>
</reference>
<dbReference type="SUPFAM" id="SSF58104">
    <property type="entry name" value="Methyl-accepting chemotaxis protein (MCP) signaling domain"/>
    <property type="match status" value="1"/>
</dbReference>
<dbReference type="Proteomes" id="UP000050326">
    <property type="component" value="Unassembled WGS sequence"/>
</dbReference>
<dbReference type="STRING" id="36849.OXPF_19160"/>
<comment type="caution">
    <text evidence="4">The sequence shown here is derived from an EMBL/GenBank/DDBJ whole genome shotgun (WGS) entry which is preliminary data.</text>
</comment>
<dbReference type="PANTHER" id="PTHR32089:SF112">
    <property type="entry name" value="LYSOZYME-LIKE PROTEIN-RELATED"/>
    <property type="match status" value="1"/>
</dbReference>
<dbReference type="PATRIC" id="fig|36849.3.peg.2016"/>
<dbReference type="SMART" id="SM00283">
    <property type="entry name" value="MA"/>
    <property type="match status" value="1"/>
</dbReference>
<accession>A0A0P8WA34</accession>
<dbReference type="GO" id="GO:0016020">
    <property type="term" value="C:membrane"/>
    <property type="evidence" value="ECO:0007669"/>
    <property type="project" value="InterPro"/>
</dbReference>
<evidence type="ECO:0000313" key="4">
    <source>
        <dbReference type="EMBL" id="KPU44830.1"/>
    </source>
</evidence>
<dbReference type="Gene3D" id="1.10.287.950">
    <property type="entry name" value="Methyl-accepting chemotaxis protein"/>
    <property type="match status" value="1"/>
</dbReference>
<dbReference type="Pfam" id="PF13682">
    <property type="entry name" value="CZB"/>
    <property type="match status" value="1"/>
</dbReference>
<dbReference type="Gene3D" id="1.20.120.30">
    <property type="entry name" value="Aspartate receptor, ligand-binding domain"/>
    <property type="match status" value="1"/>
</dbReference>
<dbReference type="PROSITE" id="PS50111">
    <property type="entry name" value="CHEMOTAXIS_TRANSDUC_2"/>
    <property type="match status" value="1"/>
</dbReference>